<sequence length="640" mass="72102">MSDTGRLDCVPCNTFKHWLEFQLLDNQGKPLIGIPYTLKSRDGVIKANGVTDGQGLLREENLSPLPVTLHVDAQKLADQLVERPSVSAVKTEKASGSSPAIMPGELSDGLPKIKGWTEEALQTKYYADREYAGITVIPEHNRRHVIVVERIAKPVFAKSCLQPAGCTEAGTGMEPHTHFGEMQIYRAEPTHQRPPNRQETSEPFILKAIAWVGNQIFPKAEANPFIFPELMRQQMMRQMAANAAAVQTNYGDTDKESPLLSQSEQQKLKDAQFELSRDAYLAATSVAILGVMMRSWWNGSDSDLESHKNLIKIADEKGTAPTRVRYRFVEDVKTGQSIPVGYHTNEESGLEQVKVRHVQYNSSLNQYEFWEDDADSPALVWYADPQKGGISQNEISGQYGQHDTSINVKVIPLDPTITSQTPGLPIPEQRTWRDGILVNPQQDPNEIAGNKTETPITDGTDHGPTKTTTPIQERNFRDYILIFPISNIPAIYVYLSDPYGGTEKGKYSGRTYDPDKAGGPIQDLDWRNVEITQEGLDKVKLHTSRFEESIDNTMMIERLEKILSGEIPTTDYDRRYYTHEIRELERYRVVGVPDGVHDEDIWNHAHAATLEDYKIHERTYPLYTPEAIHAADLAEEAKYK</sequence>
<proteinExistence type="predicted"/>
<evidence type="ECO:0000256" key="2">
    <source>
        <dbReference type="ARBA" id="ARBA00023022"/>
    </source>
</evidence>
<evidence type="ECO:0000259" key="5">
    <source>
        <dbReference type="Pfam" id="PF06958"/>
    </source>
</evidence>
<accession>A0A2G0QDH7</accession>
<protein>
    <submittedName>
        <fullName evidence="8">Hcp family T6SS protein CtsH2</fullName>
    </submittedName>
</protein>
<evidence type="ECO:0000256" key="3">
    <source>
        <dbReference type="ARBA" id="ARBA00023048"/>
    </source>
</evidence>
<dbReference type="RefSeq" id="WP_069317047.1">
    <property type="nucleotide sequence ID" value="NZ_CAWNQJ010000001.1"/>
</dbReference>
<dbReference type="GO" id="GO:0042742">
    <property type="term" value="P:defense response to bacterium"/>
    <property type="evidence" value="ECO:0007669"/>
    <property type="project" value="UniProtKB-KW"/>
</dbReference>
<dbReference type="SUPFAM" id="SSF69369">
    <property type="entry name" value="Cloacin translocation domain"/>
    <property type="match status" value="2"/>
</dbReference>
<feature type="domain" description="Pyosin/cloacin translocation" evidence="5">
    <location>
        <begin position="312"/>
        <end position="442"/>
    </location>
</feature>
<evidence type="ECO:0000313" key="8">
    <source>
        <dbReference type="EMBL" id="PHM57274.1"/>
    </source>
</evidence>
<keyword evidence="2" id="KW-0044">Antibiotic</keyword>
<keyword evidence="9" id="KW-1185">Reference proteome</keyword>
<dbReference type="AlphaFoldDB" id="A0A2G0QDH7"/>
<dbReference type="Pfam" id="PF06958">
    <property type="entry name" value="Pyocin_S"/>
    <property type="match status" value="2"/>
</dbReference>
<dbReference type="GO" id="GO:0031640">
    <property type="term" value="P:killing of cells of another organism"/>
    <property type="evidence" value="ECO:0007669"/>
    <property type="project" value="UniProtKB-KW"/>
</dbReference>
<dbReference type="EMBL" id="CP016176">
    <property type="protein sequence ID" value="AOM41367.1"/>
    <property type="molecule type" value="Genomic_DNA"/>
</dbReference>
<evidence type="ECO:0000256" key="1">
    <source>
        <dbReference type="ARBA" id="ARBA00022529"/>
    </source>
</evidence>
<keyword evidence="3" id="KW-0078">Bacteriocin</keyword>
<gene>
    <name evidence="6" type="ORF">A9255_12710</name>
    <name evidence="8" type="ORF">Xhom_00238</name>
    <name evidence="7" type="ORF">Xhom_02097</name>
</gene>
<reference evidence="6 9" key="1">
    <citation type="submission" date="2016-06" db="EMBL/GenBank/DDBJ databases">
        <title>Bacterial characters and pathogenicity of Xenorhabdus hominickii from an entomopathogenic nematode, Steinernema monticolum.</title>
        <authorList>
            <person name="Park Y."/>
            <person name="Kim Y."/>
        </authorList>
    </citation>
    <scope>NUCLEOTIDE SEQUENCE [LARGE SCALE GENOMIC DNA]</scope>
    <source>
        <strain evidence="6 9">ANU1</strain>
    </source>
</reference>
<evidence type="ECO:0000256" key="4">
    <source>
        <dbReference type="SAM" id="MobiDB-lite"/>
    </source>
</evidence>
<organism evidence="8 10">
    <name type="scientific">Xenorhabdus hominickii</name>
    <dbReference type="NCBI Taxonomy" id="351679"/>
    <lineage>
        <taxon>Bacteria</taxon>
        <taxon>Pseudomonadati</taxon>
        <taxon>Pseudomonadota</taxon>
        <taxon>Gammaproteobacteria</taxon>
        <taxon>Enterobacterales</taxon>
        <taxon>Morganellaceae</taxon>
        <taxon>Xenorhabdus</taxon>
    </lineage>
</organism>
<dbReference type="STRING" id="351679.A9255_12710"/>
<evidence type="ECO:0000313" key="7">
    <source>
        <dbReference type="EMBL" id="PHM55361.1"/>
    </source>
</evidence>
<keyword evidence="1" id="KW-0929">Antimicrobial</keyword>
<feature type="domain" description="Pyosin/cloacin translocation" evidence="5">
    <location>
        <begin position="453"/>
        <end position="494"/>
    </location>
</feature>
<dbReference type="InterPro" id="IPR016128">
    <property type="entry name" value="Pyosin/cloacin_T_dom"/>
</dbReference>
<evidence type="ECO:0000313" key="9">
    <source>
        <dbReference type="Proteomes" id="UP000094600"/>
    </source>
</evidence>
<evidence type="ECO:0000313" key="6">
    <source>
        <dbReference type="EMBL" id="AOM41367.1"/>
    </source>
</evidence>
<dbReference type="Proteomes" id="UP000225433">
    <property type="component" value="Unassembled WGS sequence"/>
</dbReference>
<evidence type="ECO:0000313" key="10">
    <source>
        <dbReference type="Proteomes" id="UP000225433"/>
    </source>
</evidence>
<dbReference type="EMBL" id="NJAI01000003">
    <property type="protein sequence ID" value="PHM55361.1"/>
    <property type="molecule type" value="Genomic_DNA"/>
</dbReference>
<dbReference type="InterPro" id="IPR036302">
    <property type="entry name" value="Pyosin/cloacin_T_dom_sf"/>
</dbReference>
<feature type="region of interest" description="Disordered" evidence="4">
    <location>
        <begin position="439"/>
        <end position="470"/>
    </location>
</feature>
<dbReference type="Proteomes" id="UP000094600">
    <property type="component" value="Chromosome"/>
</dbReference>
<dbReference type="EMBL" id="NJAI01000001">
    <property type="protein sequence ID" value="PHM57274.1"/>
    <property type="molecule type" value="Genomic_DNA"/>
</dbReference>
<reference evidence="8 10" key="2">
    <citation type="journal article" date="2017" name="Nat. Microbiol.">
        <title>Natural product diversity associated with the nematode symbionts Photorhabdus and Xenorhabdus.</title>
        <authorList>
            <person name="Tobias N.J."/>
            <person name="Wolff H."/>
            <person name="Djahanschiri B."/>
            <person name="Grundmann F."/>
            <person name="Kronenwerth M."/>
            <person name="Shi Y.M."/>
            <person name="Simonyi S."/>
            <person name="Grun P."/>
            <person name="Shapiro-Ilan D."/>
            <person name="Pidot S.J."/>
            <person name="Stinear T.P."/>
            <person name="Ebersberger I."/>
            <person name="Bode H.B."/>
        </authorList>
    </citation>
    <scope>NUCLEOTIDE SEQUENCE [LARGE SCALE GENOMIC DNA]</scope>
    <source>
        <strain evidence="8 10">DSM 17903</strain>
    </source>
</reference>
<name>A0A2G0QDH7_XENHO</name>
<dbReference type="KEGG" id="xho:A9255_12710"/>